<dbReference type="Proteomes" id="UP000249819">
    <property type="component" value="Unassembled WGS sequence"/>
</dbReference>
<keyword evidence="3" id="KW-1185">Reference proteome</keyword>
<feature type="transmembrane region" description="Helical" evidence="1">
    <location>
        <begin position="69"/>
        <end position="91"/>
    </location>
</feature>
<accession>A0A327WC66</accession>
<evidence type="ECO:0000256" key="1">
    <source>
        <dbReference type="SAM" id="Phobius"/>
    </source>
</evidence>
<proteinExistence type="predicted"/>
<dbReference type="RefSeq" id="WP_111590470.1">
    <property type="nucleotide sequence ID" value="NZ_QLMA01000001.1"/>
</dbReference>
<organism evidence="2 3">
    <name type="scientific">Chitinophaga dinghuensis</name>
    <dbReference type="NCBI Taxonomy" id="1539050"/>
    <lineage>
        <taxon>Bacteria</taxon>
        <taxon>Pseudomonadati</taxon>
        <taxon>Bacteroidota</taxon>
        <taxon>Chitinophagia</taxon>
        <taxon>Chitinophagales</taxon>
        <taxon>Chitinophagaceae</taxon>
        <taxon>Chitinophaga</taxon>
    </lineage>
</organism>
<comment type="caution">
    <text evidence="2">The sequence shown here is derived from an EMBL/GenBank/DDBJ whole genome shotgun (WGS) entry which is preliminary data.</text>
</comment>
<dbReference type="AlphaFoldDB" id="A0A327WC66"/>
<keyword evidence="1" id="KW-0472">Membrane</keyword>
<gene>
    <name evidence="2" type="ORF">CLV59_101560</name>
</gene>
<evidence type="ECO:0000313" key="3">
    <source>
        <dbReference type="Proteomes" id="UP000249819"/>
    </source>
</evidence>
<evidence type="ECO:0000313" key="2">
    <source>
        <dbReference type="EMBL" id="RAJ87799.1"/>
    </source>
</evidence>
<name>A0A327WC66_9BACT</name>
<keyword evidence="1" id="KW-0812">Transmembrane</keyword>
<dbReference type="EMBL" id="QLMA01000001">
    <property type="protein sequence ID" value="RAJ87799.1"/>
    <property type="molecule type" value="Genomic_DNA"/>
</dbReference>
<protein>
    <submittedName>
        <fullName evidence="2">Uncharacterized protein</fullName>
    </submittedName>
</protein>
<keyword evidence="1" id="KW-1133">Transmembrane helix</keyword>
<reference evidence="2 3" key="1">
    <citation type="submission" date="2018-06" db="EMBL/GenBank/DDBJ databases">
        <title>Genomic Encyclopedia of Archaeal and Bacterial Type Strains, Phase II (KMG-II): from individual species to whole genera.</title>
        <authorList>
            <person name="Goeker M."/>
        </authorList>
    </citation>
    <scope>NUCLEOTIDE SEQUENCE [LARGE SCALE GENOMIC DNA]</scope>
    <source>
        <strain evidence="2 3">DSM 29821</strain>
    </source>
</reference>
<sequence length="133" mass="14997">MLNYYTEVHKIDALLKEGLDEEMIITRSAMAANEVQMTIQTIQAYEDAHPDWNTYPKSNKVMNFVEGKYGWILADVLALFFLPLFFILGPLGAPLFQASKEHNVAKKDAPIITKAKYLDAFADQLQAANLGMK</sequence>